<dbReference type="EMBL" id="BPLQ01005534">
    <property type="protein sequence ID" value="GIY15507.1"/>
    <property type="molecule type" value="Genomic_DNA"/>
</dbReference>
<accession>A0AAV4R5K4</accession>
<name>A0AAV4R5K4_9ARAC</name>
<sequence length="152" mass="18431">MWKENERESTRKMNFKRVLVEAGGERTALCELFWAKRFILVHNRTERKKRKWKNIRKAKVGCVRLYFVRRECLTDVVRRLHYSMLTMVAPKAHMYYRQRIMIHMEREGDSTRKMYFKRVLAVSHPFTMPVITLLWVNCSLRAILGEEVYPYA</sequence>
<dbReference type="AlphaFoldDB" id="A0AAV4R5K4"/>
<dbReference type="Proteomes" id="UP001054837">
    <property type="component" value="Unassembled WGS sequence"/>
</dbReference>
<keyword evidence="2" id="KW-1185">Reference proteome</keyword>
<gene>
    <name evidence="1" type="ORF">CDAR_490311</name>
</gene>
<organism evidence="1 2">
    <name type="scientific">Caerostris darwini</name>
    <dbReference type="NCBI Taxonomy" id="1538125"/>
    <lineage>
        <taxon>Eukaryota</taxon>
        <taxon>Metazoa</taxon>
        <taxon>Ecdysozoa</taxon>
        <taxon>Arthropoda</taxon>
        <taxon>Chelicerata</taxon>
        <taxon>Arachnida</taxon>
        <taxon>Araneae</taxon>
        <taxon>Araneomorphae</taxon>
        <taxon>Entelegynae</taxon>
        <taxon>Araneoidea</taxon>
        <taxon>Araneidae</taxon>
        <taxon>Caerostris</taxon>
    </lineage>
</organism>
<comment type="caution">
    <text evidence="1">The sequence shown here is derived from an EMBL/GenBank/DDBJ whole genome shotgun (WGS) entry which is preliminary data.</text>
</comment>
<protein>
    <submittedName>
        <fullName evidence="1">Uncharacterized protein</fullName>
    </submittedName>
</protein>
<reference evidence="1 2" key="1">
    <citation type="submission" date="2021-06" db="EMBL/GenBank/DDBJ databases">
        <title>Caerostris darwini draft genome.</title>
        <authorList>
            <person name="Kono N."/>
            <person name="Arakawa K."/>
        </authorList>
    </citation>
    <scope>NUCLEOTIDE SEQUENCE [LARGE SCALE GENOMIC DNA]</scope>
</reference>
<evidence type="ECO:0000313" key="1">
    <source>
        <dbReference type="EMBL" id="GIY15507.1"/>
    </source>
</evidence>
<evidence type="ECO:0000313" key="2">
    <source>
        <dbReference type="Proteomes" id="UP001054837"/>
    </source>
</evidence>
<proteinExistence type="predicted"/>